<dbReference type="Proteomes" id="UP001055439">
    <property type="component" value="Chromosome 2"/>
</dbReference>
<dbReference type="InterPro" id="IPR003265">
    <property type="entry name" value="HhH-GPD_domain"/>
</dbReference>
<accession>A0A9E7JLJ3</accession>
<dbReference type="EMBL" id="CP097504">
    <property type="protein sequence ID" value="URD85124.1"/>
    <property type="molecule type" value="Genomic_DNA"/>
</dbReference>
<dbReference type="GO" id="GO:0003824">
    <property type="term" value="F:catalytic activity"/>
    <property type="evidence" value="ECO:0007669"/>
    <property type="project" value="InterPro"/>
</dbReference>
<reference evidence="2" key="1">
    <citation type="submission" date="2022-05" db="EMBL/GenBank/DDBJ databases">
        <title>The Musa troglodytarum L. genome provides insights into the mechanism of non-climacteric behaviour and enrichment of carotenoids.</title>
        <authorList>
            <person name="Wang J."/>
        </authorList>
    </citation>
    <scope>NUCLEOTIDE SEQUENCE</scope>
    <source>
        <tissue evidence="2">Leaf</tissue>
    </source>
</reference>
<evidence type="ECO:0000313" key="2">
    <source>
        <dbReference type="EMBL" id="URD85124.1"/>
    </source>
</evidence>
<dbReference type="Gene3D" id="1.10.340.30">
    <property type="entry name" value="Hypothetical protein, domain 2"/>
    <property type="match status" value="1"/>
</dbReference>
<protein>
    <submittedName>
        <fullName evidence="2">Lipase class 3 family protein</fullName>
    </submittedName>
</protein>
<dbReference type="InterPro" id="IPR011257">
    <property type="entry name" value="DNA_glycosylase"/>
</dbReference>
<dbReference type="GO" id="GO:0006284">
    <property type="term" value="P:base-excision repair"/>
    <property type="evidence" value="ECO:0007669"/>
    <property type="project" value="InterPro"/>
</dbReference>
<name>A0A9E7JLJ3_9LILI</name>
<evidence type="ECO:0000259" key="1">
    <source>
        <dbReference type="SMART" id="SM00478"/>
    </source>
</evidence>
<dbReference type="SUPFAM" id="SSF48150">
    <property type="entry name" value="DNA-glycosylase"/>
    <property type="match status" value="1"/>
</dbReference>
<sequence length="212" mass="23629">MPKKPKRKRDLSPIRSLETLKPSFEHYPDHPVPTPEQCRDVRDALLAHHGFPEEFTKYRKSTTSPLGAETAVDGVAGETVLDGLVSTLLSQNTTESNSRRAFESLKSAFPTWEHVLAAESKLVEDAIRCGGLAATKAARIKSILRALKEKRGQICLEYLRHLSVDEVKTELSTFKGIGPKTIACVLMFHLQRDDFPVDTHVSSFDSFQILVS</sequence>
<dbReference type="SMART" id="SM00478">
    <property type="entry name" value="ENDO3c"/>
    <property type="match status" value="1"/>
</dbReference>
<evidence type="ECO:0000313" key="3">
    <source>
        <dbReference type="Proteomes" id="UP001055439"/>
    </source>
</evidence>
<gene>
    <name evidence="2" type="ORF">MUK42_26465</name>
</gene>
<dbReference type="OrthoDB" id="438440at2759"/>
<feature type="domain" description="HhH-GPD" evidence="1">
    <location>
        <begin position="89"/>
        <end position="212"/>
    </location>
</feature>
<proteinExistence type="predicted"/>
<dbReference type="Pfam" id="PF00730">
    <property type="entry name" value="HhH-GPD"/>
    <property type="match status" value="1"/>
</dbReference>
<dbReference type="PANTHER" id="PTHR47203:SF1">
    <property type="entry name" value="HYPOTHETICAL BASE EXCISION DNA REPAIR PROTEIN (EUROFUNG)"/>
    <property type="match status" value="1"/>
</dbReference>
<dbReference type="AlphaFoldDB" id="A0A9E7JLJ3"/>
<dbReference type="CDD" id="cd00056">
    <property type="entry name" value="ENDO3c"/>
    <property type="match status" value="1"/>
</dbReference>
<organism evidence="2 3">
    <name type="scientific">Musa troglodytarum</name>
    <name type="common">fe'i banana</name>
    <dbReference type="NCBI Taxonomy" id="320322"/>
    <lineage>
        <taxon>Eukaryota</taxon>
        <taxon>Viridiplantae</taxon>
        <taxon>Streptophyta</taxon>
        <taxon>Embryophyta</taxon>
        <taxon>Tracheophyta</taxon>
        <taxon>Spermatophyta</taxon>
        <taxon>Magnoliopsida</taxon>
        <taxon>Liliopsida</taxon>
        <taxon>Zingiberales</taxon>
        <taxon>Musaceae</taxon>
        <taxon>Musa</taxon>
    </lineage>
</organism>
<dbReference type="PANTHER" id="PTHR47203">
    <property type="match status" value="1"/>
</dbReference>
<keyword evidence="3" id="KW-1185">Reference proteome</keyword>